<organism evidence="7 8">
    <name type="scientific">Pseudomonas putida</name>
    <name type="common">Arthrobacter siderocapsulatus</name>
    <dbReference type="NCBI Taxonomy" id="303"/>
    <lineage>
        <taxon>Bacteria</taxon>
        <taxon>Pseudomonadati</taxon>
        <taxon>Pseudomonadota</taxon>
        <taxon>Gammaproteobacteria</taxon>
        <taxon>Pseudomonadales</taxon>
        <taxon>Pseudomonadaceae</taxon>
        <taxon>Pseudomonas</taxon>
    </lineage>
</organism>
<dbReference type="PANTHER" id="PTHR35936:SF35">
    <property type="entry name" value="L-CYSTINE-BINDING PROTEIN TCYJ"/>
    <property type="match status" value="1"/>
</dbReference>
<feature type="signal peptide" evidence="5">
    <location>
        <begin position="1"/>
        <end position="20"/>
    </location>
</feature>
<keyword evidence="3 5" id="KW-0732">Signal</keyword>
<evidence type="ECO:0000313" key="7">
    <source>
        <dbReference type="EMBL" id="OAI94995.1"/>
    </source>
</evidence>
<feature type="chain" id="PRO_5008073996" evidence="5">
    <location>
        <begin position="21"/>
        <end position="258"/>
    </location>
</feature>
<dbReference type="Proteomes" id="UP000077752">
    <property type="component" value="Unassembled WGS sequence"/>
</dbReference>
<sequence>MRFFTEALLAASLLSPWAHADILDEIADRNELRIAIEAKTPPFNFRDTAGQLSGFEVELGQMLAKELDVNADFIVVDPVELLPGVESGKYDVAINQIATTAELKERLDFSNPYSYTIAQLIVRQEEKRPLHDLEAFKGHSLGVVQGSSFAAQAQSVEGVDLRSYKDAIQPIKEVADDQIDGAVSDRLLIPYAIKERNLPVAEGATVGPVLKLAIPFQKGNPAFQSALDNALQRVKDDGRLSELSKKWFGVDASEPPKQ</sequence>
<dbReference type="GO" id="GO:0030313">
    <property type="term" value="C:cell envelope"/>
    <property type="evidence" value="ECO:0007669"/>
    <property type="project" value="UniProtKB-SubCell"/>
</dbReference>
<evidence type="ECO:0000256" key="1">
    <source>
        <dbReference type="ARBA" id="ARBA00004196"/>
    </source>
</evidence>
<dbReference type="RefSeq" id="WP_064301132.1">
    <property type="nucleotide sequence ID" value="NZ_LUCV01000003.1"/>
</dbReference>
<dbReference type="InterPro" id="IPR001638">
    <property type="entry name" value="Solute-binding_3/MltF_N"/>
</dbReference>
<dbReference type="AlphaFoldDB" id="A0A177SVK2"/>
<evidence type="ECO:0000256" key="4">
    <source>
        <dbReference type="RuleBase" id="RU003744"/>
    </source>
</evidence>
<evidence type="ECO:0000256" key="3">
    <source>
        <dbReference type="ARBA" id="ARBA00022729"/>
    </source>
</evidence>
<dbReference type="EMBL" id="LUCV01000003">
    <property type="protein sequence ID" value="OAI94995.1"/>
    <property type="molecule type" value="Genomic_DNA"/>
</dbReference>
<dbReference type="Pfam" id="PF00497">
    <property type="entry name" value="SBP_bac_3"/>
    <property type="match status" value="1"/>
</dbReference>
<evidence type="ECO:0000313" key="8">
    <source>
        <dbReference type="Proteomes" id="UP000077752"/>
    </source>
</evidence>
<protein>
    <submittedName>
        <fullName evidence="7">Cysteine ABC transporter substrate-binding protein</fullName>
    </submittedName>
</protein>
<reference evidence="7 8" key="1">
    <citation type="submission" date="2016-03" db="EMBL/GenBank/DDBJ databases">
        <title>Draft Genome Assembly of Pseudomonas putida strain CBF10-2.</title>
        <authorList>
            <person name="Iyer R.S."/>
            <person name="Damania A."/>
        </authorList>
    </citation>
    <scope>NUCLEOTIDE SEQUENCE [LARGE SCALE GENOMIC DNA]</scope>
    <source>
        <strain evidence="7 8">CBF10-2</strain>
    </source>
</reference>
<dbReference type="PANTHER" id="PTHR35936">
    <property type="entry name" value="MEMBRANE-BOUND LYTIC MUREIN TRANSGLYCOSYLASE F"/>
    <property type="match status" value="1"/>
</dbReference>
<name>A0A177SVK2_PSEPU</name>
<comment type="subcellular location">
    <subcellularLocation>
        <location evidence="1">Cell envelope</location>
    </subcellularLocation>
</comment>
<comment type="caution">
    <text evidence="7">The sequence shown here is derived from an EMBL/GenBank/DDBJ whole genome shotgun (WGS) entry which is preliminary data.</text>
</comment>
<comment type="similarity">
    <text evidence="2 4">Belongs to the bacterial solute-binding protein 3 family.</text>
</comment>
<gene>
    <name evidence="7" type="ORF">AYO28_05665</name>
</gene>
<evidence type="ECO:0000259" key="6">
    <source>
        <dbReference type="SMART" id="SM00062"/>
    </source>
</evidence>
<evidence type="ECO:0000256" key="5">
    <source>
        <dbReference type="SAM" id="SignalP"/>
    </source>
</evidence>
<dbReference type="PROSITE" id="PS01039">
    <property type="entry name" value="SBP_BACTERIAL_3"/>
    <property type="match status" value="1"/>
</dbReference>
<dbReference type="SUPFAM" id="SSF53850">
    <property type="entry name" value="Periplasmic binding protein-like II"/>
    <property type="match status" value="1"/>
</dbReference>
<dbReference type="InterPro" id="IPR018313">
    <property type="entry name" value="SBP_3_CS"/>
</dbReference>
<evidence type="ECO:0000256" key="2">
    <source>
        <dbReference type="ARBA" id="ARBA00010333"/>
    </source>
</evidence>
<proteinExistence type="inferred from homology"/>
<accession>A0A177SVK2</accession>
<feature type="domain" description="Solute-binding protein family 3/N-terminal" evidence="6">
    <location>
        <begin position="31"/>
        <end position="251"/>
    </location>
</feature>
<dbReference type="SMART" id="SM00062">
    <property type="entry name" value="PBPb"/>
    <property type="match status" value="1"/>
</dbReference>
<dbReference type="Gene3D" id="3.40.190.10">
    <property type="entry name" value="Periplasmic binding protein-like II"/>
    <property type="match status" value="2"/>
</dbReference>